<accession>A0A015JRB4</accession>
<gene>
    <name evidence="2" type="ORF">RirG_092540</name>
</gene>
<evidence type="ECO:0000313" key="3">
    <source>
        <dbReference type="Proteomes" id="UP000022910"/>
    </source>
</evidence>
<sequence>MKTLNLLTEKKYTFGPFNSQKYKPKTNKEKLRTEKREFLKEFSTKYGYNGKIDQIREEEYPQLRNAIYLDHTGTTTFTKSALTNFNNDLLSNLYGNPHSNSASSQASSMRVEGVRRRILKYFNADENDYSVIFTQNATAAIKLTGEMFPWTGKSTYKYLRESHNSINGLRRFLETINPKNIQGVTENDVEEMINNPPVNDESEDDEITYNLFAYPAQCNFSGMRFPLDWISKIKKLDTKKSKNLVLLDAAAYVPSAQLSLADKETSPDFICLSFYKMFGFPTGLGALIIKSELNPILRKGYFGGGTTNSVVYDKTWQVFSEDIATRYEDGTINFLNIIALDHAFDAFERIYGNIKNVSNHVTSLNTYLSRNMRSLHHWNGKSVCTINSDRDFSDSEKQGGILSFNVKRSDGSFVGYVELEKLANTYGIHIRSGGNCNPGSISRWNNITAEEVIQDSEERKCSDDKDIYKGKLYGAARVSIGAMTTIEDVLIWLDFFKRHYVEIRPGKTVHNLNSTKITKETNPSKFLKYMNISKSRENLRTFKVFKVQRYDNTSGNAV</sequence>
<dbReference type="PANTHER" id="PTHR14237">
    <property type="entry name" value="MOLYBDOPTERIN COFACTOR SULFURASE MOSC"/>
    <property type="match status" value="1"/>
</dbReference>
<proteinExistence type="predicted"/>
<organism evidence="2 3">
    <name type="scientific">Rhizophagus irregularis (strain DAOM 197198w)</name>
    <name type="common">Glomus intraradices</name>
    <dbReference type="NCBI Taxonomy" id="1432141"/>
    <lineage>
        <taxon>Eukaryota</taxon>
        <taxon>Fungi</taxon>
        <taxon>Fungi incertae sedis</taxon>
        <taxon>Mucoromycota</taxon>
        <taxon>Glomeromycotina</taxon>
        <taxon>Glomeromycetes</taxon>
        <taxon>Glomerales</taxon>
        <taxon>Glomeraceae</taxon>
        <taxon>Rhizophagus</taxon>
    </lineage>
</organism>
<reference evidence="2 3" key="1">
    <citation type="submission" date="2014-02" db="EMBL/GenBank/DDBJ databases">
        <title>Single nucleus genome sequencing reveals high similarity among nuclei of an endomycorrhizal fungus.</title>
        <authorList>
            <person name="Lin K."/>
            <person name="Geurts R."/>
            <person name="Zhang Z."/>
            <person name="Limpens E."/>
            <person name="Saunders D.G."/>
            <person name="Mu D."/>
            <person name="Pang E."/>
            <person name="Cao H."/>
            <person name="Cha H."/>
            <person name="Lin T."/>
            <person name="Zhou Q."/>
            <person name="Shang Y."/>
            <person name="Li Y."/>
            <person name="Ivanov S."/>
            <person name="Sharma T."/>
            <person name="Velzen R.V."/>
            <person name="Ruijter N.D."/>
            <person name="Aanen D.K."/>
            <person name="Win J."/>
            <person name="Kamoun S."/>
            <person name="Bisseling T."/>
            <person name="Huang S."/>
        </authorList>
    </citation>
    <scope>NUCLEOTIDE SEQUENCE [LARGE SCALE GENOMIC DNA]</scope>
    <source>
        <strain evidence="3">DAOM197198w</strain>
    </source>
</reference>
<comment type="caution">
    <text evidence="2">The sequence shown here is derived from an EMBL/GenBank/DDBJ whole genome shotgun (WGS) entry which is preliminary data.</text>
</comment>
<dbReference type="GO" id="GO:0008265">
    <property type="term" value="F:molybdenum cofactor sulfurtransferase activity"/>
    <property type="evidence" value="ECO:0007669"/>
    <property type="project" value="TreeGrafter"/>
</dbReference>
<keyword evidence="3" id="KW-1185">Reference proteome</keyword>
<dbReference type="AlphaFoldDB" id="A0A015JRB4"/>
<dbReference type="HOGENOM" id="CLU_010913_2_0_1"/>
<dbReference type="EMBL" id="JEMT01016774">
    <property type="protein sequence ID" value="EXX69855.1"/>
    <property type="molecule type" value="Genomic_DNA"/>
</dbReference>
<dbReference type="OrthoDB" id="10264306at2759"/>
<dbReference type="Gene3D" id="3.40.640.10">
    <property type="entry name" value="Type I PLP-dependent aspartate aminotransferase-like (Major domain)"/>
    <property type="match status" value="1"/>
</dbReference>
<name>A0A015JRB4_RHIIW</name>
<dbReference type="SMR" id="A0A015JRB4"/>
<dbReference type="SUPFAM" id="SSF53383">
    <property type="entry name" value="PLP-dependent transferases"/>
    <property type="match status" value="1"/>
</dbReference>
<dbReference type="GO" id="GO:0043545">
    <property type="term" value="P:molybdopterin cofactor metabolic process"/>
    <property type="evidence" value="ECO:0007669"/>
    <property type="project" value="TreeGrafter"/>
</dbReference>
<dbReference type="PANTHER" id="PTHR14237:SF80">
    <property type="entry name" value="MOLYBDENUM COFACTOR SULFURASE"/>
    <property type="match status" value="1"/>
</dbReference>
<dbReference type="InterPro" id="IPR015421">
    <property type="entry name" value="PyrdxlP-dep_Trfase_major"/>
</dbReference>
<dbReference type="Proteomes" id="UP000022910">
    <property type="component" value="Unassembled WGS sequence"/>
</dbReference>
<evidence type="ECO:0000313" key="2">
    <source>
        <dbReference type="EMBL" id="EXX69855.1"/>
    </source>
</evidence>
<dbReference type="Pfam" id="PF00266">
    <property type="entry name" value="Aminotran_5"/>
    <property type="match status" value="1"/>
</dbReference>
<dbReference type="STRING" id="1432141.A0A015JRB4"/>
<dbReference type="InterPro" id="IPR000192">
    <property type="entry name" value="Aminotrans_V_dom"/>
</dbReference>
<feature type="domain" description="Aminotransferase class V" evidence="1">
    <location>
        <begin position="67"/>
        <end position="489"/>
    </location>
</feature>
<protein>
    <recommendedName>
        <fullName evidence="1">Aminotransferase class V domain-containing protein</fullName>
    </recommendedName>
</protein>
<evidence type="ECO:0000259" key="1">
    <source>
        <dbReference type="Pfam" id="PF00266"/>
    </source>
</evidence>
<dbReference type="InterPro" id="IPR015424">
    <property type="entry name" value="PyrdxlP-dep_Trfase"/>
</dbReference>
<dbReference type="OMA" id="WEWDRIF"/>